<dbReference type="InterPro" id="IPR036380">
    <property type="entry name" value="Isochorismatase-like_sf"/>
</dbReference>
<dbReference type="PANTHER" id="PTHR43540:SF1">
    <property type="entry name" value="ISOCHORISMATASE HYDROLASE"/>
    <property type="match status" value="1"/>
</dbReference>
<keyword evidence="6" id="KW-1185">Reference proteome</keyword>
<keyword evidence="2 5" id="KW-0378">Hydrolase</keyword>
<organism evidence="5 6">
    <name type="scientific">Rhizodiscina lignyota</name>
    <dbReference type="NCBI Taxonomy" id="1504668"/>
    <lineage>
        <taxon>Eukaryota</taxon>
        <taxon>Fungi</taxon>
        <taxon>Dikarya</taxon>
        <taxon>Ascomycota</taxon>
        <taxon>Pezizomycotina</taxon>
        <taxon>Dothideomycetes</taxon>
        <taxon>Pleosporomycetidae</taxon>
        <taxon>Aulographales</taxon>
        <taxon>Rhizodiscinaceae</taxon>
        <taxon>Rhizodiscina</taxon>
    </lineage>
</organism>
<proteinExistence type="inferred from homology"/>
<name>A0A9P4I9H4_9PEZI</name>
<dbReference type="InterPro" id="IPR050272">
    <property type="entry name" value="Isochorismatase-like_hydrls"/>
</dbReference>
<gene>
    <name evidence="5" type="ORF">NA57DRAFT_68401</name>
</gene>
<sequence>MKLSFSSILLLSLSSVAVAQNATNLSSSLNFGTHYAVLNLDLITALVSPLSATPAGSEFISSVSRWIDAVHALPSRPLTIFTRIFFSNARRPEVGPNAPFAKTIAGLGNATADNPITEVFPAFTVDEAGGDVVLQKARFYAGAGNALEEILKTQGIDTVILSGIRTSGVILSTAYHLFDLDYKVYVIANNTIESPPDTPGINDAILAGIIPKLPANVITLDQALAAIARSGPAVY</sequence>
<feature type="chain" id="PRO_5040321594" evidence="3">
    <location>
        <begin position="20"/>
        <end position="235"/>
    </location>
</feature>
<dbReference type="OrthoDB" id="1739143at2759"/>
<feature type="domain" description="Isochorismatase-like" evidence="4">
    <location>
        <begin position="36"/>
        <end position="197"/>
    </location>
</feature>
<evidence type="ECO:0000256" key="3">
    <source>
        <dbReference type="SAM" id="SignalP"/>
    </source>
</evidence>
<dbReference type="Gene3D" id="3.40.50.850">
    <property type="entry name" value="Isochorismatase-like"/>
    <property type="match status" value="1"/>
</dbReference>
<protein>
    <submittedName>
        <fullName evidence="5">Isochorismatase hydrolase</fullName>
    </submittedName>
</protein>
<evidence type="ECO:0000313" key="5">
    <source>
        <dbReference type="EMBL" id="KAF2094864.1"/>
    </source>
</evidence>
<evidence type="ECO:0000256" key="1">
    <source>
        <dbReference type="ARBA" id="ARBA00006336"/>
    </source>
</evidence>
<dbReference type="EMBL" id="ML978133">
    <property type="protein sequence ID" value="KAF2094864.1"/>
    <property type="molecule type" value="Genomic_DNA"/>
</dbReference>
<reference evidence="5" key="1">
    <citation type="journal article" date="2020" name="Stud. Mycol.">
        <title>101 Dothideomycetes genomes: a test case for predicting lifestyles and emergence of pathogens.</title>
        <authorList>
            <person name="Haridas S."/>
            <person name="Albert R."/>
            <person name="Binder M."/>
            <person name="Bloem J."/>
            <person name="Labutti K."/>
            <person name="Salamov A."/>
            <person name="Andreopoulos B."/>
            <person name="Baker S."/>
            <person name="Barry K."/>
            <person name="Bills G."/>
            <person name="Bluhm B."/>
            <person name="Cannon C."/>
            <person name="Castanera R."/>
            <person name="Culley D."/>
            <person name="Daum C."/>
            <person name="Ezra D."/>
            <person name="Gonzalez J."/>
            <person name="Henrissat B."/>
            <person name="Kuo A."/>
            <person name="Liang C."/>
            <person name="Lipzen A."/>
            <person name="Lutzoni F."/>
            <person name="Magnuson J."/>
            <person name="Mondo S."/>
            <person name="Nolan M."/>
            <person name="Ohm R."/>
            <person name="Pangilinan J."/>
            <person name="Park H.-J."/>
            <person name="Ramirez L."/>
            <person name="Alfaro M."/>
            <person name="Sun H."/>
            <person name="Tritt A."/>
            <person name="Yoshinaga Y."/>
            <person name="Zwiers L.-H."/>
            <person name="Turgeon B."/>
            <person name="Goodwin S."/>
            <person name="Spatafora J."/>
            <person name="Crous P."/>
            <person name="Grigoriev I."/>
        </authorList>
    </citation>
    <scope>NUCLEOTIDE SEQUENCE</scope>
    <source>
        <strain evidence="5">CBS 133067</strain>
    </source>
</reference>
<dbReference type="GO" id="GO:0016787">
    <property type="term" value="F:hydrolase activity"/>
    <property type="evidence" value="ECO:0007669"/>
    <property type="project" value="UniProtKB-KW"/>
</dbReference>
<dbReference type="SUPFAM" id="SSF52499">
    <property type="entry name" value="Isochorismatase-like hydrolases"/>
    <property type="match status" value="1"/>
</dbReference>
<dbReference type="InterPro" id="IPR000868">
    <property type="entry name" value="Isochorismatase-like_dom"/>
</dbReference>
<keyword evidence="3" id="KW-0732">Signal</keyword>
<dbReference type="AlphaFoldDB" id="A0A9P4I9H4"/>
<comment type="similarity">
    <text evidence="1">Belongs to the isochorismatase family.</text>
</comment>
<evidence type="ECO:0000313" key="6">
    <source>
        <dbReference type="Proteomes" id="UP000799772"/>
    </source>
</evidence>
<evidence type="ECO:0000259" key="4">
    <source>
        <dbReference type="Pfam" id="PF00857"/>
    </source>
</evidence>
<evidence type="ECO:0000256" key="2">
    <source>
        <dbReference type="ARBA" id="ARBA00022801"/>
    </source>
</evidence>
<dbReference type="Pfam" id="PF00857">
    <property type="entry name" value="Isochorismatase"/>
    <property type="match status" value="1"/>
</dbReference>
<dbReference type="PANTHER" id="PTHR43540">
    <property type="entry name" value="PEROXYUREIDOACRYLATE/UREIDOACRYLATE AMIDOHYDROLASE-RELATED"/>
    <property type="match status" value="1"/>
</dbReference>
<dbReference type="Proteomes" id="UP000799772">
    <property type="component" value="Unassembled WGS sequence"/>
</dbReference>
<accession>A0A9P4I9H4</accession>
<feature type="signal peptide" evidence="3">
    <location>
        <begin position="1"/>
        <end position="19"/>
    </location>
</feature>
<comment type="caution">
    <text evidence="5">The sequence shown here is derived from an EMBL/GenBank/DDBJ whole genome shotgun (WGS) entry which is preliminary data.</text>
</comment>